<accession>A0A9D3Y4E3</accession>
<comment type="caution">
    <text evidence="1">The sequence shown here is derived from an EMBL/GenBank/DDBJ whole genome shotgun (WGS) entry which is preliminary data.</text>
</comment>
<dbReference type="AlphaFoldDB" id="A0A9D3Y4E3"/>
<dbReference type="EMBL" id="JAIWYP010000016">
    <property type="protein sequence ID" value="KAH3693598.1"/>
    <property type="molecule type" value="Genomic_DNA"/>
</dbReference>
<name>A0A9D3Y4E3_DREPO</name>
<evidence type="ECO:0000313" key="2">
    <source>
        <dbReference type="Proteomes" id="UP000828390"/>
    </source>
</evidence>
<gene>
    <name evidence="1" type="ORF">DPMN_081035</name>
</gene>
<evidence type="ECO:0000313" key="1">
    <source>
        <dbReference type="EMBL" id="KAH3693598.1"/>
    </source>
</evidence>
<reference evidence="1" key="1">
    <citation type="journal article" date="2019" name="bioRxiv">
        <title>The Genome of the Zebra Mussel, Dreissena polymorpha: A Resource for Invasive Species Research.</title>
        <authorList>
            <person name="McCartney M.A."/>
            <person name="Auch B."/>
            <person name="Kono T."/>
            <person name="Mallez S."/>
            <person name="Zhang Y."/>
            <person name="Obille A."/>
            <person name="Becker A."/>
            <person name="Abrahante J.E."/>
            <person name="Garbe J."/>
            <person name="Badalamenti J.P."/>
            <person name="Herman A."/>
            <person name="Mangelson H."/>
            <person name="Liachko I."/>
            <person name="Sullivan S."/>
            <person name="Sone E.D."/>
            <person name="Koren S."/>
            <person name="Silverstein K.A.T."/>
            <person name="Beckman K.B."/>
            <person name="Gohl D.M."/>
        </authorList>
    </citation>
    <scope>NUCLEOTIDE SEQUENCE</scope>
    <source>
        <strain evidence="1">Duluth1</strain>
        <tissue evidence="1">Whole animal</tissue>
    </source>
</reference>
<sequence>MVLHLFQAVHTVTQRVEIVADEEKKERVMYFINNEMGPDDKVIIFVGKKVT</sequence>
<keyword evidence="2" id="KW-1185">Reference proteome</keyword>
<proteinExistence type="predicted"/>
<protein>
    <submittedName>
        <fullName evidence="1">Uncharacterized protein</fullName>
    </submittedName>
</protein>
<organism evidence="1 2">
    <name type="scientific">Dreissena polymorpha</name>
    <name type="common">Zebra mussel</name>
    <name type="synonym">Mytilus polymorpha</name>
    <dbReference type="NCBI Taxonomy" id="45954"/>
    <lineage>
        <taxon>Eukaryota</taxon>
        <taxon>Metazoa</taxon>
        <taxon>Spiralia</taxon>
        <taxon>Lophotrochozoa</taxon>
        <taxon>Mollusca</taxon>
        <taxon>Bivalvia</taxon>
        <taxon>Autobranchia</taxon>
        <taxon>Heteroconchia</taxon>
        <taxon>Euheterodonta</taxon>
        <taxon>Imparidentia</taxon>
        <taxon>Neoheterodontei</taxon>
        <taxon>Myida</taxon>
        <taxon>Dreissenoidea</taxon>
        <taxon>Dreissenidae</taxon>
        <taxon>Dreissena</taxon>
    </lineage>
</organism>
<reference evidence="1" key="2">
    <citation type="submission" date="2020-11" db="EMBL/GenBank/DDBJ databases">
        <authorList>
            <person name="McCartney M.A."/>
            <person name="Auch B."/>
            <person name="Kono T."/>
            <person name="Mallez S."/>
            <person name="Becker A."/>
            <person name="Gohl D.M."/>
            <person name="Silverstein K.A.T."/>
            <person name="Koren S."/>
            <person name="Bechman K.B."/>
            <person name="Herman A."/>
            <person name="Abrahante J.E."/>
            <person name="Garbe J."/>
        </authorList>
    </citation>
    <scope>NUCLEOTIDE SEQUENCE</scope>
    <source>
        <strain evidence="1">Duluth1</strain>
        <tissue evidence="1">Whole animal</tissue>
    </source>
</reference>
<dbReference type="Proteomes" id="UP000828390">
    <property type="component" value="Unassembled WGS sequence"/>
</dbReference>